<proteinExistence type="predicted"/>
<evidence type="ECO:0000313" key="4">
    <source>
        <dbReference type="EMBL" id="GEN99457.1"/>
    </source>
</evidence>
<dbReference type="EMBL" id="BJYR01000009">
    <property type="protein sequence ID" value="GEN99457.1"/>
    <property type="molecule type" value="Genomic_DNA"/>
</dbReference>
<dbReference type="Pfam" id="PF17899">
    <property type="entry name" value="Peptidase_M61_N"/>
    <property type="match status" value="1"/>
</dbReference>
<dbReference type="Gene3D" id="2.60.40.3650">
    <property type="match status" value="1"/>
</dbReference>
<dbReference type="OrthoDB" id="9778516at2"/>
<dbReference type="InterPro" id="IPR024191">
    <property type="entry name" value="Peptidase_M61"/>
</dbReference>
<feature type="domain" description="Peptidase M61 catalytic" evidence="2">
    <location>
        <begin position="328"/>
        <end position="444"/>
    </location>
</feature>
<feature type="domain" description="Peptidase M61 N-terminal" evidence="3">
    <location>
        <begin position="63"/>
        <end position="235"/>
    </location>
</feature>
<dbReference type="Pfam" id="PF05299">
    <property type="entry name" value="Peptidase_M61"/>
    <property type="match status" value="1"/>
</dbReference>
<name>A0A512AIC5_9SPHN</name>
<evidence type="ECO:0000259" key="3">
    <source>
        <dbReference type="Pfam" id="PF17899"/>
    </source>
</evidence>
<feature type="chain" id="PRO_5022074787" evidence="1">
    <location>
        <begin position="31"/>
        <end position="664"/>
    </location>
</feature>
<keyword evidence="5" id="KW-1185">Reference proteome</keyword>
<dbReference type="InterPro" id="IPR027268">
    <property type="entry name" value="Peptidase_M4/M1_CTD_sf"/>
</dbReference>
<dbReference type="InterPro" id="IPR040756">
    <property type="entry name" value="Peptidase_M61_N"/>
</dbReference>
<evidence type="ECO:0000256" key="1">
    <source>
        <dbReference type="SAM" id="SignalP"/>
    </source>
</evidence>
<dbReference type="Proteomes" id="UP000321464">
    <property type="component" value="Unassembled WGS sequence"/>
</dbReference>
<gene>
    <name evidence="4" type="ORF">NSE01_12900</name>
</gene>
<dbReference type="AlphaFoldDB" id="A0A512AIC5"/>
<accession>A0A512AIC5</accession>
<reference evidence="4 5" key="1">
    <citation type="submission" date="2019-07" db="EMBL/GenBank/DDBJ databases">
        <title>Whole genome shotgun sequence of Novosphingobium sediminis NBRC 106119.</title>
        <authorList>
            <person name="Hosoyama A."/>
            <person name="Uohara A."/>
            <person name="Ohji S."/>
            <person name="Ichikawa N."/>
        </authorList>
    </citation>
    <scope>NUCLEOTIDE SEQUENCE [LARGE SCALE GENOMIC DNA]</scope>
    <source>
        <strain evidence="4 5">NBRC 106119</strain>
    </source>
</reference>
<dbReference type="Gene3D" id="2.30.42.10">
    <property type="match status" value="1"/>
</dbReference>
<evidence type="ECO:0000313" key="5">
    <source>
        <dbReference type="Proteomes" id="UP000321464"/>
    </source>
</evidence>
<evidence type="ECO:0000259" key="2">
    <source>
        <dbReference type="Pfam" id="PF05299"/>
    </source>
</evidence>
<dbReference type="InterPro" id="IPR007963">
    <property type="entry name" value="Peptidase_M61_catalytic"/>
</dbReference>
<feature type="signal peptide" evidence="1">
    <location>
        <begin position="1"/>
        <end position="30"/>
    </location>
</feature>
<dbReference type="InterPro" id="IPR036034">
    <property type="entry name" value="PDZ_sf"/>
</dbReference>
<keyword evidence="1" id="KW-0732">Signal</keyword>
<dbReference type="RefSeq" id="WP_147158811.1">
    <property type="nucleotide sequence ID" value="NZ_BJYR01000009.1"/>
</dbReference>
<dbReference type="PIRSF" id="PIRSF016493">
    <property type="entry name" value="Glycyl_aminpptds"/>
    <property type="match status" value="1"/>
</dbReference>
<protein>
    <submittedName>
        <fullName evidence="4">Peptidase M61</fullName>
    </submittedName>
</protein>
<dbReference type="SUPFAM" id="SSF50156">
    <property type="entry name" value="PDZ domain-like"/>
    <property type="match status" value="1"/>
</dbReference>
<comment type="caution">
    <text evidence="4">The sequence shown here is derived from an EMBL/GenBank/DDBJ whole genome shotgun (WGS) entry which is preliminary data.</text>
</comment>
<sequence length="664" mass="73692">MITPKKRPMRPVALLTFAATLLATASPLWAQVQPPSNSRPMAVPIAQTIPDPQDTPWPGTIQLAIDASDTTTGAYRVTETIPLPAGLSKVTLLYPRWLPGNHGPDGPLAELVDVRFFVNGQPLTWTRDPVDVNAFHVDLPAGASEVTAKFIHTSPLRESEGRITMTREMLNLQWEKMSLYPAGHYVRQIKVKPTVTVPTNWQVFTALDGKSASGNVVTWSETDYETLVDSPIFAGLYADRHDLGKGVYLDIVADKPELLKIAPENLATYRSLVDEALLAYGSKHFDHYDLLLALTDRMGGIGLEHHRSSENQYEPRTLVDWAAGDWDRNVIAHEFSHSWDGKFRRPAKLWTPDYRVPMQDNLLWVYEGQNQFWGLVLAARSGTQSKDQVLGQFANYAGSFTQYPGREWRSVEDTTHDPIIANRKPKPFSSLARNEEYYTEGALIWLEAEAIIREGTGGKKGMDDFAKAFFGVKDGDWGVLTYDLPDVIQTLNAVYPYDWAGFIKTRIQTPGQPSPLGGIERGGYKLAWKEEPNPYDKARMAAAKYISLNHSIGLAIDNDGKITGSRWDSPAFKAGLVTGMQVISVNGKTYDQEAIKAAITAAKGTNAPIDLIVKRDDVVRPIRIEYHDGLRWPWLERAAPGTAPTGLDKLLAPRAPALKKPAAK</sequence>
<organism evidence="4 5">
    <name type="scientific">Novosphingobium sediminis</name>
    <dbReference type="NCBI Taxonomy" id="707214"/>
    <lineage>
        <taxon>Bacteria</taxon>
        <taxon>Pseudomonadati</taxon>
        <taxon>Pseudomonadota</taxon>
        <taxon>Alphaproteobacteria</taxon>
        <taxon>Sphingomonadales</taxon>
        <taxon>Sphingomonadaceae</taxon>
        <taxon>Novosphingobium</taxon>
    </lineage>
</organism>
<dbReference type="Gene3D" id="1.10.390.10">
    <property type="entry name" value="Neutral Protease Domain 2"/>
    <property type="match status" value="1"/>
</dbReference>